<protein>
    <submittedName>
        <fullName evidence="2">Related to HypA-like protein</fullName>
    </submittedName>
</protein>
<dbReference type="Pfam" id="PF14027">
    <property type="entry name" value="Questin_oxidase"/>
    <property type="match status" value="1"/>
</dbReference>
<accession>A0A2D3UYE3</accession>
<dbReference type="PANTHER" id="PTHR35870:SF1">
    <property type="entry name" value="PROTEIN, PUTATIVE (AFU_ORTHOLOGUE AFUA_5G03330)-RELATED"/>
    <property type="match status" value="1"/>
</dbReference>
<name>A0A2D3UYE3_9PEZI</name>
<dbReference type="GeneID" id="35599244"/>
<keyword evidence="1" id="KW-0560">Oxidoreductase</keyword>
<proteinExistence type="predicted"/>
<dbReference type="PANTHER" id="PTHR35870">
    <property type="entry name" value="PROTEIN, PUTATIVE (AFU_ORTHOLOGUE AFUA_5G03330)-RELATED"/>
    <property type="match status" value="1"/>
</dbReference>
<evidence type="ECO:0000256" key="1">
    <source>
        <dbReference type="ARBA" id="ARBA00023002"/>
    </source>
</evidence>
<dbReference type="STRING" id="112498.A0A2D3UYE3"/>
<dbReference type="RefSeq" id="XP_023625110.1">
    <property type="nucleotide sequence ID" value="XM_023769342.1"/>
</dbReference>
<dbReference type="EMBL" id="FJUY01000005">
    <property type="protein sequence ID" value="CZT18220.1"/>
    <property type="molecule type" value="Genomic_DNA"/>
</dbReference>
<evidence type="ECO:0000313" key="3">
    <source>
        <dbReference type="Proteomes" id="UP000225277"/>
    </source>
</evidence>
<sequence>MATSSTVQLKVGKWLVYHREGITAESAKQASELLQANHERHHIFFNLSGFHNHIAHHLLTLWALKASPIDLQRAFDLNQSYQRPAFTPQSNKIAELEDVGKFMRHLGPETHFPDFLIFFKQEIEKSSWQDVLQKYVFAGDERADDMFVRMYASLLHPIIHLGFGVEFHQPVIIAEALAQAACHQNKIAALFLPAEKAAKENSAPGKSIVQLLDEIHADEKMRQAPRQADTSKLLNGILARAGDRMIHYASQVSVEAHDLERKTAEMINACALFTGGAQKSDKHVKFDFFFIHNLNSSIFFSAFLREDWLSEASKVRLLEWKIRMDVAQYASARSPDIRLVDIREYRPKSPSGWDQVMDRVCRFGDDGHAAKLIRALAHGERVCKKFEDDDAFRLKGGDWLQLAHMAIDSVELPGDTWVRMAGFDQAWGNVPLRAQL</sequence>
<dbReference type="Proteomes" id="UP000225277">
    <property type="component" value="Unassembled WGS sequence"/>
</dbReference>
<dbReference type="GO" id="GO:0016491">
    <property type="term" value="F:oxidoreductase activity"/>
    <property type="evidence" value="ECO:0007669"/>
    <property type="project" value="UniProtKB-KW"/>
</dbReference>
<reference evidence="2 3" key="1">
    <citation type="submission" date="2016-03" db="EMBL/GenBank/DDBJ databases">
        <authorList>
            <person name="Ploux O."/>
        </authorList>
    </citation>
    <scope>NUCLEOTIDE SEQUENCE [LARGE SCALE GENOMIC DNA]</scope>
    <source>
        <strain evidence="2 3">URUG2</strain>
    </source>
</reference>
<organism evidence="2 3">
    <name type="scientific">Ramularia collo-cygni</name>
    <dbReference type="NCBI Taxonomy" id="112498"/>
    <lineage>
        <taxon>Eukaryota</taxon>
        <taxon>Fungi</taxon>
        <taxon>Dikarya</taxon>
        <taxon>Ascomycota</taxon>
        <taxon>Pezizomycotina</taxon>
        <taxon>Dothideomycetes</taxon>
        <taxon>Dothideomycetidae</taxon>
        <taxon>Mycosphaerellales</taxon>
        <taxon>Mycosphaerellaceae</taxon>
        <taxon>Ramularia</taxon>
    </lineage>
</organism>
<evidence type="ECO:0000313" key="2">
    <source>
        <dbReference type="EMBL" id="CZT18220.1"/>
    </source>
</evidence>
<dbReference type="OrthoDB" id="10004862at2759"/>
<keyword evidence="3" id="KW-1185">Reference proteome</keyword>
<gene>
    <name evidence="2" type="ORF">RCC_04064</name>
</gene>
<dbReference type="AlphaFoldDB" id="A0A2D3UYE3"/>
<dbReference type="InterPro" id="IPR025337">
    <property type="entry name" value="Questin_oxidase-like"/>
</dbReference>